<evidence type="ECO:0000313" key="2">
    <source>
        <dbReference type="Proteomes" id="UP000324222"/>
    </source>
</evidence>
<dbReference type="EMBL" id="VSRR010000431">
    <property type="protein sequence ID" value="MPC15492.1"/>
    <property type="molecule type" value="Genomic_DNA"/>
</dbReference>
<gene>
    <name evidence="1" type="ORF">E2C01_008284</name>
</gene>
<organism evidence="1 2">
    <name type="scientific">Portunus trituberculatus</name>
    <name type="common">Swimming crab</name>
    <name type="synonym">Neptunus trituberculatus</name>
    <dbReference type="NCBI Taxonomy" id="210409"/>
    <lineage>
        <taxon>Eukaryota</taxon>
        <taxon>Metazoa</taxon>
        <taxon>Ecdysozoa</taxon>
        <taxon>Arthropoda</taxon>
        <taxon>Crustacea</taxon>
        <taxon>Multicrustacea</taxon>
        <taxon>Malacostraca</taxon>
        <taxon>Eumalacostraca</taxon>
        <taxon>Eucarida</taxon>
        <taxon>Decapoda</taxon>
        <taxon>Pleocyemata</taxon>
        <taxon>Brachyura</taxon>
        <taxon>Eubrachyura</taxon>
        <taxon>Portunoidea</taxon>
        <taxon>Portunidae</taxon>
        <taxon>Portuninae</taxon>
        <taxon>Portunus</taxon>
    </lineage>
</organism>
<protein>
    <submittedName>
        <fullName evidence="1">Uncharacterized protein</fullName>
    </submittedName>
</protein>
<comment type="caution">
    <text evidence="1">The sequence shown here is derived from an EMBL/GenBank/DDBJ whole genome shotgun (WGS) entry which is preliminary data.</text>
</comment>
<sequence length="130" mass="14267">MTLSFTSRKQCTSSNSFLQRRPTSSAFCIISSRSAAASDPQCSDPCWLPLPHPLTLFPSLSLPSPSSSSAMRQEHLPSNTYYGFYQPLHVFSWMNENVVFVCFVRDTGKDSLPSDSSAITTTTPTTTTTS</sequence>
<evidence type="ECO:0000313" key="1">
    <source>
        <dbReference type="EMBL" id="MPC15492.1"/>
    </source>
</evidence>
<reference evidence="1 2" key="1">
    <citation type="submission" date="2019-05" db="EMBL/GenBank/DDBJ databases">
        <title>Another draft genome of Portunus trituberculatus and its Hox gene families provides insights of decapod evolution.</title>
        <authorList>
            <person name="Jeong J.-H."/>
            <person name="Song I."/>
            <person name="Kim S."/>
            <person name="Choi T."/>
            <person name="Kim D."/>
            <person name="Ryu S."/>
            <person name="Kim W."/>
        </authorList>
    </citation>
    <scope>NUCLEOTIDE SEQUENCE [LARGE SCALE GENOMIC DNA]</scope>
    <source>
        <tissue evidence="1">Muscle</tissue>
    </source>
</reference>
<proteinExistence type="predicted"/>
<keyword evidence="2" id="KW-1185">Reference proteome</keyword>
<accession>A0A5B7D0C5</accession>
<dbReference type="Proteomes" id="UP000324222">
    <property type="component" value="Unassembled WGS sequence"/>
</dbReference>
<name>A0A5B7D0C5_PORTR</name>
<dbReference type="AlphaFoldDB" id="A0A5B7D0C5"/>